<sequence>MKKYILIPFLFFGLLAQSQTKIIAHKSHSGSVKSFSKAYKNNLFTINNSNFGNPYIPPTVMLDSVISINDSTTILVHRTANFCLATRRVNFEDLDESSYTLKRDTLYNHSFLNRENSLKFIKSIHKNEYPIHFSNKVNEVEFIGFKK</sequence>
<dbReference type="AlphaFoldDB" id="A0A2U2XBL1"/>
<dbReference type="Proteomes" id="UP000245370">
    <property type="component" value="Unassembled WGS sequence"/>
</dbReference>
<reference evidence="1 2" key="2">
    <citation type="submission" date="2018-05" db="EMBL/GenBank/DDBJ databases">
        <authorList>
            <person name="Lanie J.A."/>
            <person name="Ng W.-L."/>
            <person name="Kazmierczak K.M."/>
            <person name="Andrzejewski T.M."/>
            <person name="Davidsen T.M."/>
            <person name="Wayne K.J."/>
            <person name="Tettelin H."/>
            <person name="Glass J.I."/>
            <person name="Rusch D."/>
            <person name="Podicherti R."/>
            <person name="Tsui H.-C.T."/>
            <person name="Winkler M.E."/>
        </authorList>
    </citation>
    <scope>NUCLEOTIDE SEQUENCE [LARGE SCALE GENOMIC DNA]</scope>
    <source>
        <strain evidence="1 2">C305</strain>
    </source>
</reference>
<comment type="caution">
    <text evidence="1">The sequence shown here is derived from an EMBL/GenBank/DDBJ whole genome shotgun (WGS) entry which is preliminary data.</text>
</comment>
<evidence type="ECO:0000313" key="2">
    <source>
        <dbReference type="Proteomes" id="UP000245370"/>
    </source>
</evidence>
<reference evidence="1 2" key="1">
    <citation type="submission" date="2018-05" db="EMBL/GenBank/DDBJ databases">
        <title>Brumimicrobium oceani sp. nov., isolated from coastal sediment.</title>
        <authorList>
            <person name="Kou Y."/>
        </authorList>
    </citation>
    <scope>NUCLEOTIDE SEQUENCE [LARGE SCALE GENOMIC DNA]</scope>
    <source>
        <strain evidence="1 2">C305</strain>
    </source>
</reference>
<organism evidence="1 2">
    <name type="scientific">Brumimicrobium oceani</name>
    <dbReference type="NCBI Taxonomy" id="2100725"/>
    <lineage>
        <taxon>Bacteria</taxon>
        <taxon>Pseudomonadati</taxon>
        <taxon>Bacteroidota</taxon>
        <taxon>Flavobacteriia</taxon>
        <taxon>Flavobacteriales</taxon>
        <taxon>Crocinitomicaceae</taxon>
        <taxon>Brumimicrobium</taxon>
    </lineage>
</organism>
<dbReference type="RefSeq" id="WP_109359792.1">
    <property type="nucleotide sequence ID" value="NZ_QFRJ01000008.1"/>
</dbReference>
<name>A0A2U2XBL1_9FLAO</name>
<dbReference type="EMBL" id="QFRJ01000008">
    <property type="protein sequence ID" value="PWH85091.1"/>
    <property type="molecule type" value="Genomic_DNA"/>
</dbReference>
<proteinExistence type="predicted"/>
<evidence type="ECO:0000313" key="1">
    <source>
        <dbReference type="EMBL" id="PWH85091.1"/>
    </source>
</evidence>
<dbReference type="OrthoDB" id="1264796at2"/>
<accession>A0A2U2XBL1</accession>
<protein>
    <submittedName>
        <fullName evidence="1">Uncharacterized protein</fullName>
    </submittedName>
</protein>
<keyword evidence="2" id="KW-1185">Reference proteome</keyword>
<gene>
    <name evidence="1" type="ORF">DIT68_10665</name>
</gene>